<proteinExistence type="predicted"/>
<dbReference type="AlphaFoldDB" id="A0AA94F258"/>
<protein>
    <recommendedName>
        <fullName evidence="2">HEPN AbiU2-like domain-containing protein</fullName>
    </recommendedName>
</protein>
<evidence type="ECO:0008006" key="2">
    <source>
        <dbReference type="Google" id="ProtNLM"/>
    </source>
</evidence>
<accession>A0AA94F258</accession>
<reference evidence="1" key="1">
    <citation type="submission" date="2018-12" db="EMBL/GenBank/DDBJ databases">
        <title>Draft genome sequence of Flaovobacterium columnare BGFS27 isolated from channel catfish in Alabama.</title>
        <authorList>
            <person name="Cai W."/>
            <person name="Arias C."/>
        </authorList>
    </citation>
    <scope>NUCLEOTIDE SEQUENCE [LARGE SCALE GENOMIC DNA]</scope>
    <source>
        <strain evidence="1">BGFS27</strain>
    </source>
</reference>
<gene>
    <name evidence="1" type="ORF">EJB19_12745</name>
</gene>
<organism evidence="1">
    <name type="scientific">Flavobacterium columnare</name>
    <dbReference type="NCBI Taxonomy" id="996"/>
    <lineage>
        <taxon>Bacteria</taxon>
        <taxon>Pseudomonadati</taxon>
        <taxon>Bacteroidota</taxon>
        <taxon>Flavobacteriia</taxon>
        <taxon>Flavobacteriales</taxon>
        <taxon>Flavobacteriaceae</taxon>
        <taxon>Flavobacterium</taxon>
    </lineage>
</organism>
<sequence length="206" mass="24147">MMKPEIEERLVGLDNIIQSLNNNIQLLEYISYNLHRETFSLNNNLGLIWIWQNLMAIQIIDFYKVIVANEKFSFSKIFNVSNGLKEAIDFDSLNSMIADLNSDYDNHKFEVVRSKYLAHQDLNVAEIKTDIVTIRHFTDKIISTFLFLTKELNWKHSDLNNNVQNSFKEIFERIDEYEKVSAYLMAAEIKGEKTIEIEELANSIKQ</sequence>
<evidence type="ECO:0000313" key="1">
    <source>
        <dbReference type="EMBL" id="RVU87201.1"/>
    </source>
</evidence>
<dbReference type="RefSeq" id="WP_127822351.1">
    <property type="nucleotide sequence ID" value="NZ_RWGX02000008.1"/>
</dbReference>
<comment type="caution">
    <text evidence="1">The sequence shown here is derived from an EMBL/GenBank/DDBJ whole genome shotgun (WGS) entry which is preliminary data.</text>
</comment>
<name>A0AA94F258_9FLAO</name>
<dbReference type="EMBL" id="RWGX01000005">
    <property type="protein sequence ID" value="RVU87201.1"/>
    <property type="molecule type" value="Genomic_DNA"/>
</dbReference>